<evidence type="ECO:0000313" key="3">
    <source>
        <dbReference type="Proteomes" id="UP000199334"/>
    </source>
</evidence>
<dbReference type="AlphaFoldDB" id="A0A1G9X703"/>
<dbReference type="STRING" id="237069.SAMN05216498_1027"/>
<dbReference type="Proteomes" id="UP000199334">
    <property type="component" value="Unassembled WGS sequence"/>
</dbReference>
<feature type="transmembrane region" description="Helical" evidence="1">
    <location>
        <begin position="6"/>
        <end position="25"/>
    </location>
</feature>
<proteinExistence type="predicted"/>
<evidence type="ECO:0000256" key="1">
    <source>
        <dbReference type="SAM" id="Phobius"/>
    </source>
</evidence>
<name>A0A1G9X703_9BACI</name>
<gene>
    <name evidence="2" type="ORF">SAMN05216498_1027</name>
</gene>
<keyword evidence="1" id="KW-0812">Transmembrane</keyword>
<reference evidence="2 3" key="1">
    <citation type="submission" date="2016-10" db="EMBL/GenBank/DDBJ databases">
        <authorList>
            <person name="de Groot N.N."/>
        </authorList>
    </citation>
    <scope>NUCLEOTIDE SEQUENCE [LARGE SCALE GENOMIC DNA]</scope>
    <source>
        <strain evidence="2 3">CGMCC 1.3442</strain>
    </source>
</reference>
<sequence length="36" mass="4200">MVPILIRAIFLMSSMEVFLYTLRLIKGIIGLNYKKN</sequence>
<keyword evidence="3" id="KW-1185">Reference proteome</keyword>
<organism evidence="2 3">
    <name type="scientific">Tenuibacillus multivorans</name>
    <dbReference type="NCBI Taxonomy" id="237069"/>
    <lineage>
        <taxon>Bacteria</taxon>
        <taxon>Bacillati</taxon>
        <taxon>Bacillota</taxon>
        <taxon>Bacilli</taxon>
        <taxon>Bacillales</taxon>
        <taxon>Bacillaceae</taxon>
        <taxon>Tenuibacillus</taxon>
    </lineage>
</organism>
<dbReference type="EMBL" id="FNIG01000001">
    <property type="protein sequence ID" value="SDM92115.1"/>
    <property type="molecule type" value="Genomic_DNA"/>
</dbReference>
<protein>
    <submittedName>
        <fullName evidence="2">Uncharacterized protein</fullName>
    </submittedName>
</protein>
<accession>A0A1G9X703</accession>
<keyword evidence="1" id="KW-0472">Membrane</keyword>
<keyword evidence="1" id="KW-1133">Transmembrane helix</keyword>
<evidence type="ECO:0000313" key="2">
    <source>
        <dbReference type="EMBL" id="SDM92115.1"/>
    </source>
</evidence>